<sequence length="114" mass="11171">MKLKTIRSGVLLGAVISLAFVGQAVAQNAPASHGHIGHAADGWRDTPDGVGLLPAAVAEATVAQTHAGLAAGSSGLDGIKRHIGHVVHAIDPTVRESGPGNGYGVVKGASGAAT</sequence>
<accession>A0A382FWQ0</accession>
<proteinExistence type="predicted"/>
<gene>
    <name evidence="2" type="ORF">METZ01_LOCUS219511</name>
</gene>
<name>A0A382FWQ0_9ZZZZ</name>
<reference evidence="2" key="1">
    <citation type="submission" date="2018-05" db="EMBL/GenBank/DDBJ databases">
        <authorList>
            <person name="Lanie J.A."/>
            <person name="Ng W.-L."/>
            <person name="Kazmierczak K.M."/>
            <person name="Andrzejewski T.M."/>
            <person name="Davidsen T.M."/>
            <person name="Wayne K.J."/>
            <person name="Tettelin H."/>
            <person name="Glass J.I."/>
            <person name="Rusch D."/>
            <person name="Podicherti R."/>
            <person name="Tsui H.-C.T."/>
            <person name="Winkler M.E."/>
        </authorList>
    </citation>
    <scope>NUCLEOTIDE SEQUENCE</scope>
</reference>
<evidence type="ECO:0000256" key="1">
    <source>
        <dbReference type="SAM" id="MobiDB-lite"/>
    </source>
</evidence>
<feature type="non-terminal residue" evidence="2">
    <location>
        <position position="114"/>
    </location>
</feature>
<protein>
    <submittedName>
        <fullName evidence="2">Uncharacterized protein</fullName>
    </submittedName>
</protein>
<dbReference type="AlphaFoldDB" id="A0A382FWQ0"/>
<organism evidence="2">
    <name type="scientific">marine metagenome</name>
    <dbReference type="NCBI Taxonomy" id="408172"/>
    <lineage>
        <taxon>unclassified sequences</taxon>
        <taxon>metagenomes</taxon>
        <taxon>ecological metagenomes</taxon>
    </lineage>
</organism>
<evidence type="ECO:0000313" key="2">
    <source>
        <dbReference type="EMBL" id="SVB66657.1"/>
    </source>
</evidence>
<feature type="region of interest" description="Disordered" evidence="1">
    <location>
        <begin position="93"/>
        <end position="114"/>
    </location>
</feature>
<dbReference type="EMBL" id="UINC01051925">
    <property type="protein sequence ID" value="SVB66657.1"/>
    <property type="molecule type" value="Genomic_DNA"/>
</dbReference>